<keyword evidence="5 9" id="KW-0812">Transmembrane</keyword>
<dbReference type="CDD" id="cd00322">
    <property type="entry name" value="FNR_like"/>
    <property type="match status" value="1"/>
</dbReference>
<evidence type="ECO:0000256" key="3">
    <source>
        <dbReference type="ARBA" id="ARBA00022630"/>
    </source>
</evidence>
<feature type="transmembrane region" description="Helical" evidence="9">
    <location>
        <begin position="71"/>
        <end position="90"/>
    </location>
</feature>
<dbReference type="PANTHER" id="PTHR47354:SF5">
    <property type="entry name" value="PROTEIN RFBI"/>
    <property type="match status" value="1"/>
</dbReference>
<evidence type="ECO:0000256" key="1">
    <source>
        <dbReference type="ARBA" id="ARBA00022448"/>
    </source>
</evidence>
<dbReference type="Gene3D" id="2.40.30.10">
    <property type="entry name" value="Translation factors"/>
    <property type="match status" value="1"/>
</dbReference>
<feature type="transmembrane region" description="Helical" evidence="9">
    <location>
        <begin position="43"/>
        <end position="64"/>
    </location>
</feature>
<dbReference type="Gene3D" id="3.40.50.80">
    <property type="entry name" value="Nucleotide-binding domain of ferredoxin-NADP reductase (FNR) module"/>
    <property type="match status" value="1"/>
</dbReference>
<accession>A0A1F8GSA3</accession>
<feature type="transmembrane region" description="Helical" evidence="9">
    <location>
        <begin position="226"/>
        <end position="247"/>
    </location>
</feature>
<evidence type="ECO:0000256" key="5">
    <source>
        <dbReference type="ARBA" id="ARBA00022692"/>
    </source>
</evidence>
<evidence type="ECO:0000259" key="10">
    <source>
        <dbReference type="PROSITE" id="PS51384"/>
    </source>
</evidence>
<dbReference type="GO" id="GO:0016020">
    <property type="term" value="C:membrane"/>
    <property type="evidence" value="ECO:0007669"/>
    <property type="project" value="InterPro"/>
</dbReference>
<dbReference type="AlphaFoldDB" id="A0A1F8GSA3"/>
<dbReference type="PANTHER" id="PTHR47354">
    <property type="entry name" value="NADH OXIDOREDUCTASE HCR"/>
    <property type="match status" value="1"/>
</dbReference>
<dbReference type="InterPro" id="IPR004338">
    <property type="entry name" value="NqrB/RnfD"/>
</dbReference>
<sequence length="494" mass="55550">MMKWIDNLLNRITMYRLVLYFLSALIVAGFVLSFFGVMPFSPLALVLSFTVILGTCWMTNALCARLFRVSVNVESFYITAFILALIITPIDQFKESIGFLIVASLIAMASKFIIAPYKKHIFNPAAFAVVVTAFSINQYAGWWIASPYMVPLILIGGLLVVRKVQRFDLVLSFFVVALAMIVSLNLGRGTHVFASMRGVIIDSPILFFAFIMLTEPLTTPPTRTGRIAYGAIAGFLFVPAMHIGSIYSTPELALVVGNLFSYFVSPKIRLLLTLDRIETLGDDMREFIFHTEHPLVFQAGQYLEWTVPHRHSDARGNRRYFTIASSPTEQGVRIGVKLYPKPSTFKQTLFAMSPGATVTASQLAGEFVLPRDANRKLVFIAGGIGITPFRSMIKYLIDRKEHRSIDMFYATNTEQEIAYRELFDKARDILGIKTSYVFGVRLTDAMIKSAVPDYRERLFYISGPRSMVVAFEGILKNIGIPRNRIKTDFFPGFV</sequence>
<dbReference type="Proteomes" id="UP000179047">
    <property type="component" value="Unassembled WGS sequence"/>
</dbReference>
<evidence type="ECO:0000256" key="4">
    <source>
        <dbReference type="ARBA" id="ARBA00022643"/>
    </source>
</evidence>
<dbReference type="InterPro" id="IPR017938">
    <property type="entry name" value="Riboflavin_synthase-like_b-brl"/>
</dbReference>
<evidence type="ECO:0000256" key="6">
    <source>
        <dbReference type="ARBA" id="ARBA00022967"/>
    </source>
</evidence>
<reference evidence="11 12" key="1">
    <citation type="journal article" date="2016" name="Nat. Commun.">
        <title>Thousands of microbial genomes shed light on interconnected biogeochemical processes in an aquifer system.</title>
        <authorList>
            <person name="Anantharaman K."/>
            <person name="Brown C.T."/>
            <person name="Hug L.A."/>
            <person name="Sharon I."/>
            <person name="Castelle C.J."/>
            <person name="Probst A.J."/>
            <person name="Thomas B.C."/>
            <person name="Singh A."/>
            <person name="Wilkins M.J."/>
            <person name="Karaoz U."/>
            <person name="Brodie E.L."/>
            <person name="Williams K.H."/>
            <person name="Hubbard S.S."/>
            <person name="Banfield J.F."/>
        </authorList>
    </citation>
    <scope>NUCLEOTIDE SEQUENCE [LARGE SCALE GENOMIC DNA]</scope>
</reference>
<dbReference type="InterPro" id="IPR017927">
    <property type="entry name" value="FAD-bd_FR_type"/>
</dbReference>
<evidence type="ECO:0000256" key="9">
    <source>
        <dbReference type="SAM" id="Phobius"/>
    </source>
</evidence>
<dbReference type="InterPro" id="IPR001433">
    <property type="entry name" value="OxRdtase_FAD/NAD-bd"/>
</dbReference>
<dbReference type="PRINTS" id="PR00410">
    <property type="entry name" value="PHEHYDRXLASE"/>
</dbReference>
<feature type="transmembrane region" description="Helical" evidence="9">
    <location>
        <begin position="192"/>
        <end position="214"/>
    </location>
</feature>
<feature type="transmembrane region" description="Helical" evidence="9">
    <location>
        <begin position="12"/>
        <end position="37"/>
    </location>
</feature>
<dbReference type="STRING" id="1802701.A3A33_02290"/>
<feature type="domain" description="FAD-binding FR-type" evidence="10">
    <location>
        <begin position="267"/>
        <end position="370"/>
    </location>
</feature>
<dbReference type="PROSITE" id="PS51384">
    <property type="entry name" value="FAD_FR"/>
    <property type="match status" value="1"/>
</dbReference>
<feature type="transmembrane region" description="Helical" evidence="9">
    <location>
        <begin position="121"/>
        <end position="136"/>
    </location>
</feature>
<evidence type="ECO:0000313" key="12">
    <source>
        <dbReference type="Proteomes" id="UP000179047"/>
    </source>
</evidence>
<keyword evidence="4" id="KW-0288">FMN</keyword>
<dbReference type="GO" id="GO:0016491">
    <property type="term" value="F:oxidoreductase activity"/>
    <property type="evidence" value="ECO:0007669"/>
    <property type="project" value="InterPro"/>
</dbReference>
<evidence type="ECO:0000313" key="11">
    <source>
        <dbReference type="EMBL" id="OGN28161.1"/>
    </source>
</evidence>
<protein>
    <recommendedName>
        <fullName evidence="10">FAD-binding FR-type domain-containing protein</fullName>
    </recommendedName>
</protein>
<dbReference type="Pfam" id="PF00175">
    <property type="entry name" value="NAD_binding_1"/>
    <property type="match status" value="1"/>
</dbReference>
<keyword evidence="7 9" id="KW-1133">Transmembrane helix</keyword>
<dbReference type="GO" id="GO:0055085">
    <property type="term" value="P:transmembrane transport"/>
    <property type="evidence" value="ECO:0007669"/>
    <property type="project" value="InterPro"/>
</dbReference>
<dbReference type="SUPFAM" id="SSF63380">
    <property type="entry name" value="Riboflavin synthase domain-like"/>
    <property type="match status" value="1"/>
</dbReference>
<feature type="transmembrane region" description="Helical" evidence="9">
    <location>
        <begin position="96"/>
        <end position="114"/>
    </location>
</feature>
<keyword evidence="3" id="KW-0285">Flavoprotein</keyword>
<keyword evidence="8 9" id="KW-0472">Membrane</keyword>
<gene>
    <name evidence="11" type="ORF">A3A33_02290</name>
</gene>
<dbReference type="InterPro" id="IPR050415">
    <property type="entry name" value="MRET"/>
</dbReference>
<keyword evidence="2" id="KW-0597">Phosphoprotein</keyword>
<dbReference type="EMBL" id="MGKP01000023">
    <property type="protein sequence ID" value="OGN28161.1"/>
    <property type="molecule type" value="Genomic_DNA"/>
</dbReference>
<dbReference type="SUPFAM" id="SSF52343">
    <property type="entry name" value="Ferredoxin reductase-like, C-terminal NADP-linked domain"/>
    <property type="match status" value="1"/>
</dbReference>
<feature type="transmembrane region" description="Helical" evidence="9">
    <location>
        <begin position="142"/>
        <end position="161"/>
    </location>
</feature>
<evidence type="ECO:0000256" key="2">
    <source>
        <dbReference type="ARBA" id="ARBA00022553"/>
    </source>
</evidence>
<organism evidence="11 12">
    <name type="scientific">Candidatus Yanofskybacteria bacterium RIFCSPLOWO2_01_FULL_49_25</name>
    <dbReference type="NCBI Taxonomy" id="1802701"/>
    <lineage>
        <taxon>Bacteria</taxon>
        <taxon>Candidatus Yanofskyibacteriota</taxon>
    </lineage>
</organism>
<dbReference type="Pfam" id="PF03116">
    <property type="entry name" value="NQR2_RnfD_RnfE"/>
    <property type="match status" value="1"/>
</dbReference>
<feature type="transmembrane region" description="Helical" evidence="9">
    <location>
        <begin position="168"/>
        <end position="186"/>
    </location>
</feature>
<dbReference type="InterPro" id="IPR039261">
    <property type="entry name" value="FNR_nucleotide-bd"/>
</dbReference>
<proteinExistence type="predicted"/>
<evidence type="ECO:0000256" key="8">
    <source>
        <dbReference type="ARBA" id="ARBA00023136"/>
    </source>
</evidence>
<keyword evidence="1" id="KW-0813">Transport</keyword>
<comment type="caution">
    <text evidence="11">The sequence shown here is derived from an EMBL/GenBank/DDBJ whole genome shotgun (WGS) entry which is preliminary data.</text>
</comment>
<keyword evidence="6" id="KW-1278">Translocase</keyword>
<evidence type="ECO:0000256" key="7">
    <source>
        <dbReference type="ARBA" id="ARBA00022989"/>
    </source>
</evidence>
<name>A0A1F8GSA3_9BACT</name>